<dbReference type="Pfam" id="PF18164">
    <property type="entry name" value="GNAT_C"/>
    <property type="match status" value="1"/>
</dbReference>
<dbReference type="AlphaFoldDB" id="A0A7Z2VPL5"/>
<protein>
    <submittedName>
        <fullName evidence="3">DUF5596 domain-containing protein</fullName>
    </submittedName>
</protein>
<dbReference type="Proteomes" id="UP000502248">
    <property type="component" value="Chromosome"/>
</dbReference>
<evidence type="ECO:0000313" key="4">
    <source>
        <dbReference type="Proteomes" id="UP000502248"/>
    </source>
</evidence>
<dbReference type="EMBL" id="CP051680">
    <property type="protein sequence ID" value="QJD86889.1"/>
    <property type="molecule type" value="Genomic_DNA"/>
</dbReference>
<feature type="domain" description="GNAT-like C-terminal" evidence="2">
    <location>
        <begin position="158"/>
        <end position="381"/>
    </location>
</feature>
<evidence type="ECO:0000313" key="3">
    <source>
        <dbReference type="EMBL" id="QJD86889.1"/>
    </source>
</evidence>
<dbReference type="Gene3D" id="3.40.630.120">
    <property type="match status" value="1"/>
</dbReference>
<proteinExistence type="predicted"/>
<reference evidence="3 4" key="1">
    <citation type="submission" date="2020-04" db="EMBL/GenBank/DDBJ databases">
        <title>Genome sequencing of novel species.</title>
        <authorList>
            <person name="Heo J."/>
            <person name="Kim S.-J."/>
            <person name="Kim J.-S."/>
            <person name="Hong S.-B."/>
            <person name="Kwon S.-W."/>
        </authorList>
    </citation>
    <scope>NUCLEOTIDE SEQUENCE [LARGE SCALE GENOMIC DNA]</scope>
    <source>
        <strain evidence="3 4">MFER-1</strain>
    </source>
</reference>
<accession>A0A7Z2VPL5</accession>
<sequence>MDNMDFLTESKIAEFNRLLRLPQPALDVLYEAAAIVREHSGLRELLRQSGLSRIPVADADNDMGALAATVAEYPKFLEDHAAYLRTEMGDRAGMFAVILVLGLLDRTIAYYGSKRIPEEVLIETLKDLTIWMKHHYAHNGTWGLAELSWLLNHATGQLFRLGRLQFAHKAFNHAVVVLRNANSGEVVILSEPGVNYRRDGRVDGTNGKYESEQGWQARYDQSDDRFIVGNPIRSSGFASEETIRLSASDWVVVLRRGDPVLEVHIPEDGPMRPEQCRESFDNATRFYREQFPEKPYRAFVCTSWLLDPQLADLVPAPANITSFQKTFSLFPVLSDERETYRRVFGTDDLDPVTASRDTGLRRAIVEYAEAGHLLHGGAGLLLADAI</sequence>
<organism evidence="3 4">
    <name type="scientific">Cohnella herbarum</name>
    <dbReference type="NCBI Taxonomy" id="2728023"/>
    <lineage>
        <taxon>Bacteria</taxon>
        <taxon>Bacillati</taxon>
        <taxon>Bacillota</taxon>
        <taxon>Bacilli</taxon>
        <taxon>Bacillales</taxon>
        <taxon>Paenibacillaceae</taxon>
        <taxon>Cohnella</taxon>
    </lineage>
</organism>
<name>A0A7Z2VPL5_9BACL</name>
<keyword evidence="4" id="KW-1185">Reference proteome</keyword>
<dbReference type="KEGG" id="cheb:HH215_29440"/>
<feature type="domain" description="N-acyltransferase N-terminal" evidence="1">
    <location>
        <begin position="11"/>
        <end position="156"/>
    </location>
</feature>
<dbReference type="InterPro" id="IPR041644">
    <property type="entry name" value="GNAT_C"/>
</dbReference>
<evidence type="ECO:0000259" key="2">
    <source>
        <dbReference type="Pfam" id="PF18164"/>
    </source>
</evidence>
<gene>
    <name evidence="3" type="ORF">HH215_29440</name>
</gene>
<evidence type="ECO:0000259" key="1">
    <source>
        <dbReference type="Pfam" id="PF18082"/>
    </source>
</evidence>
<dbReference type="Pfam" id="PF18082">
    <property type="entry name" value="NAT_N"/>
    <property type="match status" value="1"/>
</dbReference>
<dbReference type="InterPro" id="IPR041273">
    <property type="entry name" value="NAT_N"/>
</dbReference>